<dbReference type="FunFam" id="3.40.50.880:FF:000015">
    <property type="entry name" value="Protein DJ-1 homolog C"/>
    <property type="match status" value="1"/>
</dbReference>
<dbReference type="AlphaFoldDB" id="A0A8J4D3P0"/>
<dbReference type="InterPro" id="IPR050325">
    <property type="entry name" value="Prot/Nucl_acid_deglycase"/>
</dbReference>
<dbReference type="InterPro" id="IPR006287">
    <property type="entry name" value="DJ-1"/>
</dbReference>
<dbReference type="Pfam" id="PF01965">
    <property type="entry name" value="DJ-1_PfpI"/>
    <property type="match status" value="1"/>
</dbReference>
<dbReference type="Gene3D" id="3.40.50.880">
    <property type="match status" value="1"/>
</dbReference>
<evidence type="ECO:0000313" key="4">
    <source>
        <dbReference type="EMBL" id="GIL91991.1"/>
    </source>
</evidence>
<dbReference type="PANTHER" id="PTHR48094:SF12">
    <property type="entry name" value="PARKINSON DISEASE PROTEIN 7 HOMOLOG"/>
    <property type="match status" value="1"/>
</dbReference>
<evidence type="ECO:0000259" key="3">
    <source>
        <dbReference type="Pfam" id="PF01965"/>
    </source>
</evidence>
<dbReference type="Proteomes" id="UP000722791">
    <property type="component" value="Unassembled WGS sequence"/>
</dbReference>
<evidence type="ECO:0000313" key="6">
    <source>
        <dbReference type="Proteomes" id="UP000747110"/>
    </source>
</evidence>
<dbReference type="InterPro" id="IPR002818">
    <property type="entry name" value="DJ-1/PfpI"/>
</dbReference>
<keyword evidence="2" id="KW-0677">Repeat</keyword>
<keyword evidence="6" id="KW-1185">Reference proteome</keyword>
<sequence length="240" mass="25796">MLLTATRRSVSLSTVTSVHGRCPAFTALRVLIQPLRPQKRVVSLMATACQSDNVKRVLVPIGNGTEEMEAVIVIDVLRRAGALVTVASVENSTDVVCSRGVRIIADKMVEECASSSFDLIACPGGMPGAERLRDSPVLERMVRTQKDSGRLYAAICATPYVFFENKGLLNGKLATAHPAFSDGLNDQSKVLDRVVVDGNLTTSRGPGTAFEFALSLVKQLYGEEKAKQVAGPMVMHPHTV</sequence>
<dbReference type="EMBL" id="BNCP01000071">
    <property type="protein sequence ID" value="GIL91991.1"/>
    <property type="molecule type" value="Genomic_DNA"/>
</dbReference>
<accession>A0A8J4D3P0</accession>
<feature type="domain" description="DJ-1/PfpI" evidence="3">
    <location>
        <begin position="55"/>
        <end position="219"/>
    </location>
</feature>
<dbReference type="Proteomes" id="UP000747110">
    <property type="component" value="Unassembled WGS sequence"/>
</dbReference>
<dbReference type="CDD" id="cd03135">
    <property type="entry name" value="GATase1_DJ-1"/>
    <property type="match status" value="1"/>
</dbReference>
<protein>
    <recommendedName>
        <fullName evidence="3">DJ-1/PfpI domain-containing protein</fullName>
    </recommendedName>
</protein>
<dbReference type="GO" id="GO:0005737">
    <property type="term" value="C:cytoplasm"/>
    <property type="evidence" value="ECO:0007669"/>
    <property type="project" value="TreeGrafter"/>
</dbReference>
<gene>
    <name evidence="4" type="ORF">Vretifemale_19666</name>
    <name evidence="5" type="ORF">Vretimale_18529</name>
</gene>
<reference evidence="4" key="1">
    <citation type="journal article" date="2021" name="Proc. Natl. Acad. Sci. U.S.A.">
        <title>Three genomes in the algal genus Volvox reveal the fate of a haploid sex-determining region after a transition to homothallism.</title>
        <authorList>
            <person name="Yamamoto K."/>
            <person name="Hamaji T."/>
            <person name="Kawai-Toyooka H."/>
            <person name="Matsuzaki R."/>
            <person name="Takahashi F."/>
            <person name="Nishimura Y."/>
            <person name="Kawachi M."/>
            <person name="Noguchi H."/>
            <person name="Minakuchi Y."/>
            <person name="Umen J.G."/>
            <person name="Toyoda A."/>
            <person name="Nozaki H."/>
        </authorList>
    </citation>
    <scope>NUCLEOTIDE SEQUENCE</scope>
    <source>
        <strain evidence="5">NIES-3785</strain>
        <strain evidence="4">NIES-3786</strain>
    </source>
</reference>
<evidence type="ECO:0000256" key="1">
    <source>
        <dbReference type="ARBA" id="ARBA00008542"/>
    </source>
</evidence>
<comment type="caution">
    <text evidence="4">The sequence shown here is derived from an EMBL/GenBank/DDBJ whole genome shotgun (WGS) entry which is preliminary data.</text>
</comment>
<dbReference type="NCBIfam" id="TIGR01383">
    <property type="entry name" value="not_thiJ"/>
    <property type="match status" value="1"/>
</dbReference>
<dbReference type="InterPro" id="IPR029062">
    <property type="entry name" value="Class_I_gatase-like"/>
</dbReference>
<dbReference type="EMBL" id="BNCQ01000070">
    <property type="protein sequence ID" value="GIM15823.1"/>
    <property type="molecule type" value="Genomic_DNA"/>
</dbReference>
<dbReference type="SUPFAM" id="SSF52317">
    <property type="entry name" value="Class I glutamine amidotransferase-like"/>
    <property type="match status" value="1"/>
</dbReference>
<organism evidence="4 6">
    <name type="scientific">Volvox reticuliferus</name>
    <dbReference type="NCBI Taxonomy" id="1737510"/>
    <lineage>
        <taxon>Eukaryota</taxon>
        <taxon>Viridiplantae</taxon>
        <taxon>Chlorophyta</taxon>
        <taxon>core chlorophytes</taxon>
        <taxon>Chlorophyceae</taxon>
        <taxon>CS clade</taxon>
        <taxon>Chlamydomonadales</taxon>
        <taxon>Volvocaceae</taxon>
        <taxon>Volvox</taxon>
    </lineage>
</organism>
<evidence type="ECO:0000256" key="2">
    <source>
        <dbReference type="ARBA" id="ARBA00022737"/>
    </source>
</evidence>
<evidence type="ECO:0000313" key="5">
    <source>
        <dbReference type="EMBL" id="GIM15823.1"/>
    </source>
</evidence>
<proteinExistence type="inferred from homology"/>
<dbReference type="OrthoDB" id="543156at2759"/>
<dbReference type="PANTHER" id="PTHR48094">
    <property type="entry name" value="PROTEIN/NUCLEIC ACID DEGLYCASE DJ-1-RELATED"/>
    <property type="match status" value="1"/>
</dbReference>
<dbReference type="GO" id="GO:1903189">
    <property type="term" value="P:glyoxal metabolic process"/>
    <property type="evidence" value="ECO:0007669"/>
    <property type="project" value="TreeGrafter"/>
</dbReference>
<comment type="similarity">
    <text evidence="1">Belongs to the peptidase C56 family.</text>
</comment>
<name>A0A8J4D3P0_9CHLO</name>